<feature type="compositionally biased region" description="Low complexity" evidence="1">
    <location>
        <begin position="42"/>
        <end position="52"/>
    </location>
</feature>
<evidence type="ECO:0000313" key="5">
    <source>
        <dbReference type="Proteomes" id="UP000306102"/>
    </source>
</evidence>
<gene>
    <name evidence="4" type="ORF">TEA_017474</name>
</gene>
<protein>
    <submittedName>
        <fullName evidence="4">Uncharacterized protein</fullName>
    </submittedName>
</protein>
<keyword evidence="2" id="KW-1133">Transmembrane helix</keyword>
<name>A0A4S4ER71_CAMSN</name>
<keyword evidence="2" id="KW-0812">Transmembrane</keyword>
<reference evidence="4 5" key="1">
    <citation type="journal article" date="2018" name="Proc. Natl. Acad. Sci. U.S.A.">
        <title>Draft genome sequence of Camellia sinensis var. sinensis provides insights into the evolution of the tea genome and tea quality.</title>
        <authorList>
            <person name="Wei C."/>
            <person name="Yang H."/>
            <person name="Wang S."/>
            <person name="Zhao J."/>
            <person name="Liu C."/>
            <person name="Gao L."/>
            <person name="Xia E."/>
            <person name="Lu Y."/>
            <person name="Tai Y."/>
            <person name="She G."/>
            <person name="Sun J."/>
            <person name="Cao H."/>
            <person name="Tong W."/>
            <person name="Gao Q."/>
            <person name="Li Y."/>
            <person name="Deng W."/>
            <person name="Jiang X."/>
            <person name="Wang W."/>
            <person name="Chen Q."/>
            <person name="Zhang S."/>
            <person name="Li H."/>
            <person name="Wu J."/>
            <person name="Wang P."/>
            <person name="Li P."/>
            <person name="Shi C."/>
            <person name="Zheng F."/>
            <person name="Jian J."/>
            <person name="Huang B."/>
            <person name="Shan D."/>
            <person name="Shi M."/>
            <person name="Fang C."/>
            <person name="Yue Y."/>
            <person name="Li F."/>
            <person name="Li D."/>
            <person name="Wei S."/>
            <person name="Han B."/>
            <person name="Jiang C."/>
            <person name="Yin Y."/>
            <person name="Xia T."/>
            <person name="Zhang Z."/>
            <person name="Bennetzen J.L."/>
            <person name="Zhao S."/>
            <person name="Wan X."/>
        </authorList>
    </citation>
    <scope>NUCLEOTIDE SEQUENCE [LARGE SCALE GENOMIC DNA]</scope>
    <source>
        <strain evidence="5">cv. Shuchazao</strain>
        <tissue evidence="4">Leaf</tissue>
    </source>
</reference>
<keyword evidence="3" id="KW-0732">Signal</keyword>
<keyword evidence="5" id="KW-1185">Reference proteome</keyword>
<accession>A0A4S4ER71</accession>
<feature type="chain" id="PRO_5020641417" evidence="3">
    <location>
        <begin position="24"/>
        <end position="118"/>
    </location>
</feature>
<organism evidence="4 5">
    <name type="scientific">Camellia sinensis var. sinensis</name>
    <name type="common">China tea</name>
    <dbReference type="NCBI Taxonomy" id="542762"/>
    <lineage>
        <taxon>Eukaryota</taxon>
        <taxon>Viridiplantae</taxon>
        <taxon>Streptophyta</taxon>
        <taxon>Embryophyta</taxon>
        <taxon>Tracheophyta</taxon>
        <taxon>Spermatophyta</taxon>
        <taxon>Magnoliopsida</taxon>
        <taxon>eudicotyledons</taxon>
        <taxon>Gunneridae</taxon>
        <taxon>Pentapetalae</taxon>
        <taxon>asterids</taxon>
        <taxon>Ericales</taxon>
        <taxon>Theaceae</taxon>
        <taxon>Camellia</taxon>
    </lineage>
</organism>
<evidence type="ECO:0000256" key="2">
    <source>
        <dbReference type="SAM" id="Phobius"/>
    </source>
</evidence>
<sequence length="118" mass="12788">MARFLVVFIILAQLSIYMTKTNGSQDLDLMAPMAVFGHEDVSIPSPAPSSGGDSSGMGNGSGTRRITRHHSSDKSMAGGDVIVGGFATALVAAIYCYIRVTRRNQHDKTYYDDDDERQ</sequence>
<evidence type="ECO:0000256" key="3">
    <source>
        <dbReference type="SAM" id="SignalP"/>
    </source>
</evidence>
<proteinExistence type="predicted"/>
<dbReference type="Proteomes" id="UP000306102">
    <property type="component" value="Unassembled WGS sequence"/>
</dbReference>
<dbReference type="PANTHER" id="PTHR34558">
    <property type="entry name" value="EXPRESSED PROTEIN"/>
    <property type="match status" value="1"/>
</dbReference>
<comment type="caution">
    <text evidence="4">The sequence shown here is derived from an EMBL/GenBank/DDBJ whole genome shotgun (WGS) entry which is preliminary data.</text>
</comment>
<feature type="signal peptide" evidence="3">
    <location>
        <begin position="1"/>
        <end position="23"/>
    </location>
</feature>
<keyword evidence="2" id="KW-0472">Membrane</keyword>
<feature type="region of interest" description="Disordered" evidence="1">
    <location>
        <begin position="41"/>
        <end position="78"/>
    </location>
</feature>
<dbReference type="PANTHER" id="PTHR34558:SF16">
    <property type="match status" value="1"/>
</dbReference>
<evidence type="ECO:0000256" key="1">
    <source>
        <dbReference type="SAM" id="MobiDB-lite"/>
    </source>
</evidence>
<evidence type="ECO:0000313" key="4">
    <source>
        <dbReference type="EMBL" id="THG18835.1"/>
    </source>
</evidence>
<dbReference type="AlphaFoldDB" id="A0A4S4ER71"/>
<dbReference type="EMBL" id="SDRB02002805">
    <property type="protein sequence ID" value="THG18835.1"/>
    <property type="molecule type" value="Genomic_DNA"/>
</dbReference>
<feature type="transmembrane region" description="Helical" evidence="2">
    <location>
        <begin position="81"/>
        <end position="98"/>
    </location>
</feature>